<keyword evidence="4" id="KW-0804">Transcription</keyword>
<evidence type="ECO:0000256" key="4">
    <source>
        <dbReference type="ARBA" id="ARBA00023163"/>
    </source>
</evidence>
<dbReference type="PANTHER" id="PTHR30537:SF74">
    <property type="entry name" value="HTH-TYPE TRANSCRIPTIONAL REGULATOR TRPI"/>
    <property type="match status" value="1"/>
</dbReference>
<evidence type="ECO:0000256" key="3">
    <source>
        <dbReference type="ARBA" id="ARBA00023125"/>
    </source>
</evidence>
<evidence type="ECO:0000313" key="6">
    <source>
        <dbReference type="EMBL" id="MET3594006.1"/>
    </source>
</evidence>
<gene>
    <name evidence="6" type="ORF">ABID26_003408</name>
</gene>
<reference evidence="6 7" key="1">
    <citation type="submission" date="2024-06" db="EMBL/GenBank/DDBJ databases">
        <title>Genomic Encyclopedia of Type Strains, Phase IV (KMG-IV): sequencing the most valuable type-strain genomes for metagenomic binning, comparative biology and taxonomic classification.</title>
        <authorList>
            <person name="Goeker M."/>
        </authorList>
    </citation>
    <scope>NUCLEOTIDE SEQUENCE [LARGE SCALE GENOMIC DNA]</scope>
    <source>
        <strain evidence="6 7">DSM 29846</strain>
    </source>
</reference>
<dbReference type="SUPFAM" id="SSF53850">
    <property type="entry name" value="Periplasmic binding protein-like II"/>
    <property type="match status" value="1"/>
</dbReference>
<evidence type="ECO:0000256" key="1">
    <source>
        <dbReference type="ARBA" id="ARBA00009437"/>
    </source>
</evidence>
<evidence type="ECO:0000256" key="2">
    <source>
        <dbReference type="ARBA" id="ARBA00023015"/>
    </source>
</evidence>
<keyword evidence="7" id="KW-1185">Reference proteome</keyword>
<dbReference type="PROSITE" id="PS50931">
    <property type="entry name" value="HTH_LYSR"/>
    <property type="match status" value="1"/>
</dbReference>
<organism evidence="6 7">
    <name type="scientific">Mesorhizobium shonense</name>
    <dbReference type="NCBI Taxonomy" id="1209948"/>
    <lineage>
        <taxon>Bacteria</taxon>
        <taxon>Pseudomonadati</taxon>
        <taxon>Pseudomonadota</taxon>
        <taxon>Alphaproteobacteria</taxon>
        <taxon>Hyphomicrobiales</taxon>
        <taxon>Phyllobacteriaceae</taxon>
        <taxon>Mesorhizobium</taxon>
    </lineage>
</organism>
<comment type="similarity">
    <text evidence="1">Belongs to the LysR transcriptional regulatory family.</text>
</comment>
<dbReference type="RefSeq" id="WP_354415981.1">
    <property type="nucleotide sequence ID" value="NZ_JBEPLM010000005.1"/>
</dbReference>
<dbReference type="PANTHER" id="PTHR30537">
    <property type="entry name" value="HTH-TYPE TRANSCRIPTIONAL REGULATOR"/>
    <property type="match status" value="1"/>
</dbReference>
<dbReference type="InterPro" id="IPR000847">
    <property type="entry name" value="LysR_HTH_N"/>
</dbReference>
<dbReference type="Pfam" id="PF03466">
    <property type="entry name" value="LysR_substrate"/>
    <property type="match status" value="1"/>
</dbReference>
<dbReference type="InterPro" id="IPR005119">
    <property type="entry name" value="LysR_subst-bd"/>
</dbReference>
<dbReference type="InterPro" id="IPR058163">
    <property type="entry name" value="LysR-type_TF_proteobact-type"/>
</dbReference>
<protein>
    <submittedName>
        <fullName evidence="6">DNA-binding transcriptional LysR family regulator</fullName>
    </submittedName>
</protein>
<dbReference type="InterPro" id="IPR036388">
    <property type="entry name" value="WH-like_DNA-bd_sf"/>
</dbReference>
<dbReference type="Proteomes" id="UP001549036">
    <property type="component" value="Unassembled WGS sequence"/>
</dbReference>
<feature type="domain" description="HTH lysR-type" evidence="5">
    <location>
        <begin position="9"/>
        <end position="66"/>
    </location>
</feature>
<dbReference type="GO" id="GO:0003677">
    <property type="term" value="F:DNA binding"/>
    <property type="evidence" value="ECO:0007669"/>
    <property type="project" value="UniProtKB-KW"/>
</dbReference>
<keyword evidence="2" id="KW-0805">Transcription regulation</keyword>
<dbReference type="SUPFAM" id="SSF46785">
    <property type="entry name" value="Winged helix' DNA-binding domain"/>
    <property type="match status" value="1"/>
</dbReference>
<comment type="caution">
    <text evidence="6">The sequence shown here is derived from an EMBL/GenBank/DDBJ whole genome shotgun (WGS) entry which is preliminary data.</text>
</comment>
<accession>A0ABV2HTT6</accession>
<sequence length="319" mass="34915">MAGFAKLVPSARGLLVFEAAARLASFTAAAREFNVTQPSVSRSIAQLEADIGVALFTRNSTGLTPTADGRALYSAVREGFDGIEEVIRGIKEKNAAKPVVTLSLSSSLVTHWFVPRLSVFATRFPDVDLRFELIAGVLRGPVENVDLATRILADDDLSYHRWAFSPEIIVPVCSPSYLSAHGRLKHDADGEGHVLLHLTDAKLQWLDAWGHVADRKTSKAKWLEFSDYAVVLQAAMNGEGVALGWLSNVSRALLQGTLVPASDRQINTGRTHHLIAPRSRPVRPIVSEICAWMIAEMQAELKALHPMLRPDVWRRAGSN</sequence>
<proteinExistence type="inferred from homology"/>
<dbReference type="PRINTS" id="PR00039">
    <property type="entry name" value="HTHLYSR"/>
</dbReference>
<evidence type="ECO:0000313" key="7">
    <source>
        <dbReference type="Proteomes" id="UP001549036"/>
    </source>
</evidence>
<evidence type="ECO:0000259" key="5">
    <source>
        <dbReference type="PROSITE" id="PS50931"/>
    </source>
</evidence>
<keyword evidence="3 6" id="KW-0238">DNA-binding</keyword>
<dbReference type="InterPro" id="IPR036390">
    <property type="entry name" value="WH_DNA-bd_sf"/>
</dbReference>
<dbReference type="Gene3D" id="1.10.10.10">
    <property type="entry name" value="Winged helix-like DNA-binding domain superfamily/Winged helix DNA-binding domain"/>
    <property type="match status" value="1"/>
</dbReference>
<name>A0ABV2HTT6_9HYPH</name>
<dbReference type="EMBL" id="JBEPLM010000005">
    <property type="protein sequence ID" value="MET3594006.1"/>
    <property type="molecule type" value="Genomic_DNA"/>
</dbReference>
<dbReference type="Pfam" id="PF00126">
    <property type="entry name" value="HTH_1"/>
    <property type="match status" value="1"/>
</dbReference>
<dbReference type="Gene3D" id="3.40.190.10">
    <property type="entry name" value="Periplasmic binding protein-like II"/>
    <property type="match status" value="2"/>
</dbReference>